<keyword evidence="1" id="KW-1133">Transmembrane helix</keyword>
<keyword evidence="1" id="KW-0812">Transmembrane</keyword>
<dbReference type="EMBL" id="NVUS01000024">
    <property type="protein sequence ID" value="PCI98073.1"/>
    <property type="molecule type" value="Genomic_DNA"/>
</dbReference>
<evidence type="ECO:0000313" key="2">
    <source>
        <dbReference type="EMBL" id="PCI98073.1"/>
    </source>
</evidence>
<accession>A0A2A4YTG0</accession>
<reference key="1">
    <citation type="submission" date="2017-08" db="EMBL/GenBank/DDBJ databases">
        <title>A dynamic microbial community with high functional redundancy inhabits the cold, oxic subseafloor aquifer.</title>
        <authorList>
            <person name="Tully B.J."/>
            <person name="Wheat C.G."/>
            <person name="Glazer B.T."/>
            <person name="Huber J.A."/>
        </authorList>
    </citation>
    <scope>NUCLEOTIDE SEQUENCE [LARGE SCALE GENOMIC DNA]</scope>
</reference>
<dbReference type="AlphaFoldDB" id="A0A2A4YTG0"/>
<sequence>MVNEMQNNLPKRMKIDYFDDYMHIQKKWVGQSTLIIGLLFLVWVGVFLRTFKLVAEGIRDGDLPLILLALLFALGAALLAYFLVANWLNKTDIFVNKYLIEIRISPMPWRGNMQLDTADIKEFFVERHVAGSEKKRKVTFAVLFRQNNDKTTNLVSGLESQDQALFIEKRIENYLGMSDNA</sequence>
<gene>
    <name evidence="2" type="ORF">COB13_14395</name>
</gene>
<keyword evidence="1" id="KW-0472">Membrane</keyword>
<comment type="caution">
    <text evidence="2">The sequence shown here is derived from an EMBL/GenBank/DDBJ whole genome shotgun (WGS) entry which is preliminary data.</text>
</comment>
<evidence type="ECO:0008006" key="3">
    <source>
        <dbReference type="Google" id="ProtNLM"/>
    </source>
</evidence>
<proteinExistence type="predicted"/>
<feature type="transmembrane region" description="Helical" evidence="1">
    <location>
        <begin position="28"/>
        <end position="51"/>
    </location>
</feature>
<name>A0A2A4YTG0_9PROT</name>
<organism evidence="2">
    <name type="scientific">OCS116 cluster bacterium</name>
    <dbReference type="NCBI Taxonomy" id="2030921"/>
    <lineage>
        <taxon>Bacteria</taxon>
        <taxon>Pseudomonadati</taxon>
        <taxon>Pseudomonadota</taxon>
        <taxon>Alphaproteobacteria</taxon>
        <taxon>OCS116 cluster</taxon>
    </lineage>
</organism>
<protein>
    <recommendedName>
        <fullName evidence="3">DUF304 domain-containing protein</fullName>
    </recommendedName>
</protein>
<reference evidence="2" key="2">
    <citation type="journal article" date="2018" name="ISME J.">
        <title>A dynamic microbial community with high functional redundancy inhabits the cold, oxic subseafloor aquifer.</title>
        <authorList>
            <person name="Tully B.J."/>
            <person name="Wheat C.G."/>
            <person name="Glazer B.T."/>
            <person name="Huber J.A."/>
        </authorList>
    </citation>
    <scope>NUCLEOTIDE SEQUENCE</scope>
    <source>
        <strain evidence="2">NORP83</strain>
    </source>
</reference>
<evidence type="ECO:0000256" key="1">
    <source>
        <dbReference type="SAM" id="Phobius"/>
    </source>
</evidence>
<feature type="transmembrane region" description="Helical" evidence="1">
    <location>
        <begin position="63"/>
        <end position="88"/>
    </location>
</feature>